<keyword evidence="2" id="KW-0805">Transcription regulation</keyword>
<dbReference type="SUPFAM" id="SSF53850">
    <property type="entry name" value="Periplasmic binding protein-like II"/>
    <property type="match status" value="1"/>
</dbReference>
<reference evidence="8" key="1">
    <citation type="submission" date="2017-09" db="EMBL/GenBank/DDBJ databases">
        <title>FDA dAtabase for Regulatory Grade micrObial Sequences (FDA-ARGOS): Supporting development and validation of Infectious Disease Dx tests.</title>
        <authorList>
            <person name="Minogue T."/>
            <person name="Wolcott M."/>
            <person name="Wasieloski L."/>
            <person name="Aguilar W."/>
            <person name="Moore D."/>
            <person name="Tallon L."/>
            <person name="Sadzewicz L."/>
            <person name="Ott S."/>
            <person name="Zhao X."/>
            <person name="Nagaraj S."/>
            <person name="Vavikolanu K."/>
            <person name="Aluvathingal J."/>
            <person name="Nadendla S."/>
            <person name="Sichtig H."/>
        </authorList>
    </citation>
    <scope>NUCLEOTIDE SEQUENCE [LARGE SCALE GENOMIC DNA]</scope>
    <source>
        <strain evidence="8">FDAARGOS_394</strain>
    </source>
</reference>
<evidence type="ECO:0000256" key="3">
    <source>
        <dbReference type="ARBA" id="ARBA00023125"/>
    </source>
</evidence>
<gene>
    <name evidence="7" type="ORF">CRM82_18860</name>
</gene>
<feature type="compositionally biased region" description="Low complexity" evidence="5">
    <location>
        <begin position="215"/>
        <end position="239"/>
    </location>
</feature>
<comment type="similarity">
    <text evidence="1">Belongs to the LysR transcriptional regulatory family.</text>
</comment>
<organism evidence="7 8">
    <name type="scientific">Comamonas terrigena</name>
    <dbReference type="NCBI Taxonomy" id="32013"/>
    <lineage>
        <taxon>Bacteria</taxon>
        <taxon>Pseudomonadati</taxon>
        <taxon>Pseudomonadota</taxon>
        <taxon>Betaproteobacteria</taxon>
        <taxon>Burkholderiales</taxon>
        <taxon>Comamonadaceae</taxon>
        <taxon>Comamonas</taxon>
    </lineage>
</organism>
<dbReference type="InterPro" id="IPR000847">
    <property type="entry name" value="LysR_HTH_N"/>
</dbReference>
<dbReference type="Gene3D" id="1.10.10.10">
    <property type="entry name" value="Winged helix-like DNA-binding domain superfamily/Winged helix DNA-binding domain"/>
    <property type="match status" value="1"/>
</dbReference>
<dbReference type="PROSITE" id="PS50931">
    <property type="entry name" value="HTH_LYSR"/>
    <property type="match status" value="1"/>
</dbReference>
<dbReference type="PANTHER" id="PTHR30537:SF35">
    <property type="entry name" value="TRANSCRIPTIONAL REGULATORY PROTEIN"/>
    <property type="match status" value="1"/>
</dbReference>
<dbReference type="InterPro" id="IPR036390">
    <property type="entry name" value="WH_DNA-bd_sf"/>
</dbReference>
<dbReference type="AlphaFoldDB" id="A0A2A7UYW9"/>
<dbReference type="CDD" id="cd08422">
    <property type="entry name" value="PBP2_CrgA_like"/>
    <property type="match status" value="1"/>
</dbReference>
<dbReference type="InterPro" id="IPR058163">
    <property type="entry name" value="LysR-type_TF_proteobact-type"/>
</dbReference>
<evidence type="ECO:0000313" key="7">
    <source>
        <dbReference type="EMBL" id="PEH90381.1"/>
    </source>
</evidence>
<dbReference type="InterPro" id="IPR005119">
    <property type="entry name" value="LysR_subst-bd"/>
</dbReference>
<sequence length="331" mass="35414">MLTEHTLVPEMLVFAKVVELRGFAAAARQLGLTTSAISRSVGRLEAHWGARLLHRTTRSVSLTELGAEVYAGCAQMARLAREVHATAGHYGDIPRGTVRISAPVVFGDTWLAPQLPALRQRWPAVEIAMQLSDRMVDLTEEGLDLALRITTPDQLPPGLVARALRTVRYIPVASPAWLRQLPAPITHPRALAGLPCITLGYGDFQNQLRWEPVAQAKAPSAAPAPPSAAGTSPTAAPATDRTPLELAVHTPITVASSTGIVTLALQHQGVGIAADFAAEQALAEGRLVQLLPDWQLGGSYTERTAYALYSPTRHLPLKVRALIDHLVQAAA</sequence>
<dbReference type="Pfam" id="PF03466">
    <property type="entry name" value="LysR_substrate"/>
    <property type="match status" value="2"/>
</dbReference>
<evidence type="ECO:0000259" key="6">
    <source>
        <dbReference type="PROSITE" id="PS50931"/>
    </source>
</evidence>
<dbReference type="OrthoDB" id="8928056at2"/>
<feature type="domain" description="HTH lysR-type" evidence="6">
    <location>
        <begin position="13"/>
        <end position="63"/>
    </location>
</feature>
<keyword evidence="4" id="KW-0804">Transcription</keyword>
<dbReference type="PANTHER" id="PTHR30537">
    <property type="entry name" value="HTH-TYPE TRANSCRIPTIONAL REGULATOR"/>
    <property type="match status" value="1"/>
</dbReference>
<proteinExistence type="inferred from homology"/>
<keyword evidence="3" id="KW-0238">DNA-binding</keyword>
<dbReference type="Pfam" id="PF00126">
    <property type="entry name" value="HTH_1"/>
    <property type="match status" value="1"/>
</dbReference>
<protein>
    <submittedName>
        <fullName evidence="7">LysR family transcriptional regulator</fullName>
    </submittedName>
</protein>
<dbReference type="EMBL" id="PDEA01000001">
    <property type="protein sequence ID" value="PEH90381.1"/>
    <property type="molecule type" value="Genomic_DNA"/>
</dbReference>
<evidence type="ECO:0000256" key="1">
    <source>
        <dbReference type="ARBA" id="ARBA00009437"/>
    </source>
</evidence>
<dbReference type="GO" id="GO:0003700">
    <property type="term" value="F:DNA-binding transcription factor activity"/>
    <property type="evidence" value="ECO:0007669"/>
    <property type="project" value="InterPro"/>
</dbReference>
<accession>A0A2A7UYW9</accession>
<dbReference type="Gene3D" id="3.40.190.290">
    <property type="match status" value="1"/>
</dbReference>
<name>A0A2A7UYW9_COMTR</name>
<comment type="caution">
    <text evidence="7">The sequence shown here is derived from an EMBL/GenBank/DDBJ whole genome shotgun (WGS) entry which is preliminary data.</text>
</comment>
<dbReference type="FunFam" id="1.10.10.10:FF:000001">
    <property type="entry name" value="LysR family transcriptional regulator"/>
    <property type="match status" value="1"/>
</dbReference>
<dbReference type="GeneID" id="80802692"/>
<dbReference type="Proteomes" id="UP000220246">
    <property type="component" value="Unassembled WGS sequence"/>
</dbReference>
<dbReference type="SUPFAM" id="SSF46785">
    <property type="entry name" value="Winged helix' DNA-binding domain"/>
    <property type="match status" value="1"/>
</dbReference>
<evidence type="ECO:0000256" key="4">
    <source>
        <dbReference type="ARBA" id="ARBA00023163"/>
    </source>
</evidence>
<evidence type="ECO:0000256" key="5">
    <source>
        <dbReference type="SAM" id="MobiDB-lite"/>
    </source>
</evidence>
<keyword evidence="8" id="KW-1185">Reference proteome</keyword>
<evidence type="ECO:0000256" key="2">
    <source>
        <dbReference type="ARBA" id="ARBA00023015"/>
    </source>
</evidence>
<dbReference type="GO" id="GO:0003677">
    <property type="term" value="F:DNA binding"/>
    <property type="evidence" value="ECO:0007669"/>
    <property type="project" value="UniProtKB-KW"/>
</dbReference>
<dbReference type="RefSeq" id="WP_066536489.1">
    <property type="nucleotide sequence ID" value="NZ_PDEA01000001.1"/>
</dbReference>
<evidence type="ECO:0000313" key="8">
    <source>
        <dbReference type="Proteomes" id="UP000220246"/>
    </source>
</evidence>
<dbReference type="InterPro" id="IPR036388">
    <property type="entry name" value="WH-like_DNA-bd_sf"/>
</dbReference>
<dbReference type="STRING" id="1219032.GCA_001515545_01886"/>
<feature type="region of interest" description="Disordered" evidence="5">
    <location>
        <begin position="215"/>
        <end position="240"/>
    </location>
</feature>